<dbReference type="InterPro" id="IPR003593">
    <property type="entry name" value="AAA+_ATPase"/>
</dbReference>
<dbReference type="InterPro" id="IPR027417">
    <property type="entry name" value="P-loop_NTPase"/>
</dbReference>
<feature type="chain" id="PRO_5035599998" description="ABC transporter domain-containing protein" evidence="10">
    <location>
        <begin position="37"/>
        <end position="678"/>
    </location>
</feature>
<evidence type="ECO:0000256" key="1">
    <source>
        <dbReference type="ARBA" id="ARBA00004141"/>
    </source>
</evidence>
<comment type="similarity">
    <text evidence="2">Belongs to the ABC transporter superfamily. ABCG family. Eye pigment precursor importer (TC 3.A.1.204) subfamily.</text>
</comment>
<dbReference type="GO" id="GO:0042626">
    <property type="term" value="F:ATPase-coupled transmembrane transporter activity"/>
    <property type="evidence" value="ECO:0007669"/>
    <property type="project" value="TreeGrafter"/>
</dbReference>
<keyword evidence="7 9" id="KW-1133">Transmembrane helix</keyword>
<evidence type="ECO:0000313" key="14">
    <source>
        <dbReference type="Proteomes" id="UP000663860"/>
    </source>
</evidence>
<feature type="signal peptide" evidence="10">
    <location>
        <begin position="1"/>
        <end position="36"/>
    </location>
</feature>
<dbReference type="PANTHER" id="PTHR48041:SF91">
    <property type="entry name" value="ABC TRANSPORTER G FAMILY MEMBER 28"/>
    <property type="match status" value="1"/>
</dbReference>
<evidence type="ECO:0000256" key="9">
    <source>
        <dbReference type="SAM" id="Phobius"/>
    </source>
</evidence>
<organism evidence="12 14">
    <name type="scientific">Adineta steineri</name>
    <dbReference type="NCBI Taxonomy" id="433720"/>
    <lineage>
        <taxon>Eukaryota</taxon>
        <taxon>Metazoa</taxon>
        <taxon>Spiralia</taxon>
        <taxon>Gnathifera</taxon>
        <taxon>Rotifera</taxon>
        <taxon>Eurotatoria</taxon>
        <taxon>Bdelloidea</taxon>
        <taxon>Adinetida</taxon>
        <taxon>Adinetidae</taxon>
        <taxon>Adineta</taxon>
    </lineage>
</organism>
<dbReference type="PANTHER" id="PTHR48041">
    <property type="entry name" value="ABC TRANSPORTER G FAMILY MEMBER 28"/>
    <property type="match status" value="1"/>
</dbReference>
<comment type="subcellular location">
    <subcellularLocation>
        <location evidence="1">Membrane</location>
        <topology evidence="1">Multi-pass membrane protein</topology>
    </subcellularLocation>
</comment>
<sequence>MEWRHIAMSRKRSAPSILSLLHIVLGLLILVHSGAGFSSNNGPSNLNIVIPRTSRSVSVKCNGSCIKNSTACDIQPGFCYIEGKCYDANQTRLNGSLSCLQCQPDKDQWNWSFNKECSPAEKCVNQISLGRNLCPANIIKAFYIKPTDAIFTFYNFEACSRDKNRCQEGFFISVYDNKTYACCPGFFCPEGQICMIPCRQGGYCPGQLSARNGTCRTPVKCPEYQPMEYGTFGCGGSYFEGFCPNGMYCPTPAQSIPCKSATKFCPTGVTIALSCPLQFVCTEGRTERPSIVICVCIIVFVIYVLVVIFVLPIFAKLFKWMSSKKKWFREHKLIDPPGVSPYFIKAPGPDYRPQNCIELHIHLEEARLRDVKPFDPEQNKGFTGNIASGNITALMGGSGCGKSSLLETIYGRRQLRPNGSITFANHKPLSNILTHYVGYVPQADIMHNDLTVFETVYYSARARRLEDSKQTLINDVCFVLEKLGLGNMHDDFIKTLSGGQRKRVNVALEVVACPKVLLLDEPTSGLDTVACDALFDLLQLIKRSVAGPVTIVTVIHQPSHELFEKIDEIFFLTPKCCLAYQGPRAGAEQRLRENIVCDLPPRHNDCDTYFVILSTAEEHIDNHGRDPERTTESLKKNSCFQQALYPFCYVICRSTRQIYLRGIVAEAAYMSAYFLLAS</sequence>
<dbReference type="GO" id="GO:0016887">
    <property type="term" value="F:ATP hydrolysis activity"/>
    <property type="evidence" value="ECO:0007669"/>
    <property type="project" value="InterPro"/>
</dbReference>
<dbReference type="Proteomes" id="UP000663868">
    <property type="component" value="Unassembled WGS sequence"/>
</dbReference>
<dbReference type="GO" id="GO:0005524">
    <property type="term" value="F:ATP binding"/>
    <property type="evidence" value="ECO:0007669"/>
    <property type="project" value="UniProtKB-KW"/>
</dbReference>
<keyword evidence="10" id="KW-0732">Signal</keyword>
<dbReference type="InterPro" id="IPR003439">
    <property type="entry name" value="ABC_transporter-like_ATP-bd"/>
</dbReference>
<keyword evidence="5" id="KW-0547">Nucleotide-binding</keyword>
<evidence type="ECO:0000313" key="13">
    <source>
        <dbReference type="EMBL" id="CAF3964707.1"/>
    </source>
</evidence>
<dbReference type="SMART" id="SM00382">
    <property type="entry name" value="AAA"/>
    <property type="match status" value="1"/>
</dbReference>
<evidence type="ECO:0000256" key="2">
    <source>
        <dbReference type="ARBA" id="ARBA00005814"/>
    </source>
</evidence>
<dbReference type="PROSITE" id="PS00211">
    <property type="entry name" value="ABC_TRANSPORTER_1"/>
    <property type="match status" value="1"/>
</dbReference>
<dbReference type="AlphaFoldDB" id="A0A814BT88"/>
<dbReference type="InterPro" id="IPR017871">
    <property type="entry name" value="ABC_transporter-like_CS"/>
</dbReference>
<dbReference type="SUPFAM" id="SSF52540">
    <property type="entry name" value="P-loop containing nucleoside triphosphate hydrolases"/>
    <property type="match status" value="1"/>
</dbReference>
<protein>
    <recommendedName>
        <fullName evidence="11">ABC transporter domain-containing protein</fullName>
    </recommendedName>
</protein>
<name>A0A814BT88_9BILA</name>
<evidence type="ECO:0000256" key="5">
    <source>
        <dbReference type="ARBA" id="ARBA00022741"/>
    </source>
</evidence>
<dbReference type="GO" id="GO:0016020">
    <property type="term" value="C:membrane"/>
    <property type="evidence" value="ECO:0007669"/>
    <property type="project" value="UniProtKB-SubCell"/>
</dbReference>
<evidence type="ECO:0000256" key="4">
    <source>
        <dbReference type="ARBA" id="ARBA00022692"/>
    </source>
</evidence>
<proteinExistence type="inferred from homology"/>
<evidence type="ECO:0000256" key="6">
    <source>
        <dbReference type="ARBA" id="ARBA00022840"/>
    </source>
</evidence>
<comment type="caution">
    <text evidence="12">The sequence shown here is derived from an EMBL/GenBank/DDBJ whole genome shotgun (WGS) entry which is preliminary data.</text>
</comment>
<dbReference type="InterPro" id="IPR050352">
    <property type="entry name" value="ABCG_transporters"/>
</dbReference>
<evidence type="ECO:0000256" key="8">
    <source>
        <dbReference type="ARBA" id="ARBA00023136"/>
    </source>
</evidence>
<dbReference type="Proteomes" id="UP000663860">
    <property type="component" value="Unassembled WGS sequence"/>
</dbReference>
<dbReference type="EMBL" id="CAJNOE010000115">
    <property type="protein sequence ID" value="CAF0933150.1"/>
    <property type="molecule type" value="Genomic_DNA"/>
</dbReference>
<keyword evidence="6" id="KW-0067">ATP-binding</keyword>
<reference evidence="12" key="1">
    <citation type="submission" date="2021-02" db="EMBL/GenBank/DDBJ databases">
        <authorList>
            <person name="Nowell W R."/>
        </authorList>
    </citation>
    <scope>NUCLEOTIDE SEQUENCE</scope>
</reference>
<evidence type="ECO:0000313" key="12">
    <source>
        <dbReference type="EMBL" id="CAF0933150.1"/>
    </source>
</evidence>
<feature type="transmembrane region" description="Helical" evidence="9">
    <location>
        <begin position="290"/>
        <end position="315"/>
    </location>
</feature>
<keyword evidence="8 9" id="KW-0472">Membrane</keyword>
<evidence type="ECO:0000259" key="11">
    <source>
        <dbReference type="PROSITE" id="PS50893"/>
    </source>
</evidence>
<evidence type="ECO:0000256" key="3">
    <source>
        <dbReference type="ARBA" id="ARBA00022448"/>
    </source>
</evidence>
<evidence type="ECO:0000256" key="7">
    <source>
        <dbReference type="ARBA" id="ARBA00022989"/>
    </source>
</evidence>
<dbReference type="PROSITE" id="PS50893">
    <property type="entry name" value="ABC_TRANSPORTER_2"/>
    <property type="match status" value="1"/>
</dbReference>
<feature type="domain" description="ABC transporter" evidence="11">
    <location>
        <begin position="361"/>
        <end position="599"/>
    </location>
</feature>
<keyword evidence="4 9" id="KW-0812">Transmembrane</keyword>
<keyword evidence="3" id="KW-0813">Transport</keyword>
<accession>A0A814BT88</accession>
<dbReference type="EMBL" id="CAJOBB010002390">
    <property type="protein sequence ID" value="CAF3964707.1"/>
    <property type="molecule type" value="Genomic_DNA"/>
</dbReference>
<dbReference type="Pfam" id="PF00005">
    <property type="entry name" value="ABC_tran"/>
    <property type="match status" value="1"/>
</dbReference>
<evidence type="ECO:0000256" key="10">
    <source>
        <dbReference type="SAM" id="SignalP"/>
    </source>
</evidence>
<dbReference type="Gene3D" id="3.40.50.300">
    <property type="entry name" value="P-loop containing nucleotide triphosphate hydrolases"/>
    <property type="match status" value="1"/>
</dbReference>
<gene>
    <name evidence="12" type="ORF">IZO911_LOCUS13990</name>
    <name evidence="13" type="ORF">KXQ929_LOCUS26408</name>
</gene>